<comment type="caution">
    <text evidence="1">The sequence shown here is derived from an EMBL/GenBank/DDBJ whole genome shotgun (WGS) entry which is preliminary data.</text>
</comment>
<accession>A0ABS9B510</accession>
<dbReference type="SUPFAM" id="SSF46785">
    <property type="entry name" value="Winged helix' DNA-binding domain"/>
    <property type="match status" value="1"/>
</dbReference>
<proteinExistence type="predicted"/>
<dbReference type="Proteomes" id="UP001320154">
    <property type="component" value="Unassembled WGS sequence"/>
</dbReference>
<gene>
    <name evidence="1" type="ORF">HOP60_09880</name>
</gene>
<evidence type="ECO:0000313" key="1">
    <source>
        <dbReference type="EMBL" id="MCE8047037.1"/>
    </source>
</evidence>
<evidence type="ECO:0008006" key="3">
    <source>
        <dbReference type="Google" id="ProtNLM"/>
    </source>
</evidence>
<evidence type="ECO:0000313" key="2">
    <source>
        <dbReference type="Proteomes" id="UP001320154"/>
    </source>
</evidence>
<sequence>MQPIGTPTGAEVKLGAYLDHIRSGACKRQQEAALAVLALSYRPLTRHEIAELAGMALSGACGRVAELLALDMVEVAGTVKPAGVRSPRSTLQLTEKGRIEAARVLRELAA</sequence>
<organism evidence="1 2">
    <name type="scientific">Billgrantia desiderata</name>
    <dbReference type="NCBI Taxonomy" id="52021"/>
    <lineage>
        <taxon>Bacteria</taxon>
        <taxon>Pseudomonadati</taxon>
        <taxon>Pseudomonadota</taxon>
        <taxon>Gammaproteobacteria</taxon>
        <taxon>Oceanospirillales</taxon>
        <taxon>Halomonadaceae</taxon>
        <taxon>Billgrantia</taxon>
    </lineage>
</organism>
<dbReference type="EMBL" id="JABFTQ010000005">
    <property type="protein sequence ID" value="MCE8047037.1"/>
    <property type="molecule type" value="Genomic_DNA"/>
</dbReference>
<protein>
    <recommendedName>
        <fullName evidence="3">MarR family transcriptional regulator</fullName>
    </recommendedName>
</protein>
<dbReference type="RefSeq" id="WP_234250540.1">
    <property type="nucleotide sequence ID" value="NZ_JABFTQ010000005.1"/>
</dbReference>
<keyword evidence="2" id="KW-1185">Reference proteome</keyword>
<name>A0ABS9B510_9GAMM</name>
<dbReference type="InterPro" id="IPR036390">
    <property type="entry name" value="WH_DNA-bd_sf"/>
</dbReference>
<reference evidence="1 2" key="1">
    <citation type="journal article" date="2021" name="Front. Microbiol.">
        <title>Aerobic Denitrification and Heterotrophic Sulfur Oxidation in the Genus Halomonas Revealed by Six Novel Species Characterizations and Genome-Based Analysis.</title>
        <authorList>
            <person name="Wang L."/>
            <person name="Shao Z."/>
        </authorList>
    </citation>
    <scope>NUCLEOTIDE SEQUENCE [LARGE SCALE GENOMIC DNA]</scope>
    <source>
        <strain evidence="1 2">MCCC 1A05748</strain>
    </source>
</reference>